<sequence length="65" mass="7291">MNRSDFLFSKMNFLTGAGSVLNIAGNYYSFNSSKNEREADLKAIKSDWCSVGEDISHAYKTMLSE</sequence>
<protein>
    <submittedName>
        <fullName evidence="1">Uncharacterized protein</fullName>
    </submittedName>
</protein>
<dbReference type="OrthoDB" id="3035737at2"/>
<dbReference type="RefSeq" id="WP_009578669.1">
    <property type="nucleotide sequence ID" value="NZ_AMZN01000015.1"/>
</dbReference>
<dbReference type="Proteomes" id="UP000011135">
    <property type="component" value="Unassembled WGS sequence"/>
</dbReference>
<gene>
    <name evidence="1" type="ORF">C900_00998</name>
</gene>
<evidence type="ECO:0000313" key="2">
    <source>
        <dbReference type="Proteomes" id="UP000011135"/>
    </source>
</evidence>
<comment type="caution">
    <text evidence="1">The sequence shown here is derived from an EMBL/GenBank/DDBJ whole genome shotgun (WGS) entry which is preliminary data.</text>
</comment>
<reference evidence="1 2" key="1">
    <citation type="submission" date="2012-12" db="EMBL/GenBank/DDBJ databases">
        <title>Genome assembly of Fulvivirga imtechensis AK7.</title>
        <authorList>
            <person name="Nupur N."/>
            <person name="Khatri I."/>
            <person name="Kumar R."/>
            <person name="Subramanian S."/>
            <person name="Pinnaka A."/>
        </authorList>
    </citation>
    <scope>NUCLEOTIDE SEQUENCE [LARGE SCALE GENOMIC DNA]</scope>
    <source>
        <strain evidence="1 2">AK7</strain>
    </source>
</reference>
<keyword evidence="2" id="KW-1185">Reference proteome</keyword>
<organism evidence="1 2">
    <name type="scientific">Fulvivirga imtechensis AK7</name>
    <dbReference type="NCBI Taxonomy" id="1237149"/>
    <lineage>
        <taxon>Bacteria</taxon>
        <taxon>Pseudomonadati</taxon>
        <taxon>Bacteroidota</taxon>
        <taxon>Cytophagia</taxon>
        <taxon>Cytophagales</taxon>
        <taxon>Fulvivirgaceae</taxon>
        <taxon>Fulvivirga</taxon>
    </lineage>
</organism>
<dbReference type="STRING" id="1237149.C900_00998"/>
<accession>L8JY93</accession>
<proteinExistence type="predicted"/>
<dbReference type="EMBL" id="AMZN01000015">
    <property type="protein sequence ID" value="ELR72619.1"/>
    <property type="molecule type" value="Genomic_DNA"/>
</dbReference>
<evidence type="ECO:0000313" key="1">
    <source>
        <dbReference type="EMBL" id="ELR72619.1"/>
    </source>
</evidence>
<dbReference type="AlphaFoldDB" id="L8JY93"/>
<dbReference type="eggNOG" id="ENOG5033CX6">
    <property type="taxonomic scope" value="Bacteria"/>
</dbReference>
<name>L8JY93_9BACT</name>